<keyword evidence="3" id="KW-1185">Reference proteome</keyword>
<protein>
    <recommendedName>
        <fullName evidence="4">DUF3649 domain-containing protein</fullName>
    </recommendedName>
</protein>
<proteinExistence type="predicted"/>
<feature type="transmembrane region" description="Helical" evidence="1">
    <location>
        <begin position="92"/>
        <end position="110"/>
    </location>
</feature>
<dbReference type="EMBL" id="JBBMQU010000002">
    <property type="protein sequence ID" value="MEM5549492.1"/>
    <property type="molecule type" value="Genomic_DNA"/>
</dbReference>
<keyword evidence="1" id="KW-1133">Transmembrane helix</keyword>
<accession>A0ABU9TY70</accession>
<name>A0ABU9TY70_9GAMM</name>
<organism evidence="2 3">
    <name type="scientific">Pseudoalteromonas neustonica</name>
    <dbReference type="NCBI Taxonomy" id="1840331"/>
    <lineage>
        <taxon>Bacteria</taxon>
        <taxon>Pseudomonadati</taxon>
        <taxon>Pseudomonadota</taxon>
        <taxon>Gammaproteobacteria</taxon>
        <taxon>Alteromonadales</taxon>
        <taxon>Pseudoalteromonadaceae</taxon>
        <taxon>Pseudoalteromonas</taxon>
    </lineage>
</organism>
<evidence type="ECO:0000256" key="1">
    <source>
        <dbReference type="SAM" id="Phobius"/>
    </source>
</evidence>
<reference evidence="2 3" key="1">
    <citation type="submission" date="2024-03" db="EMBL/GenBank/DDBJ databases">
        <title>Community enrichment and isolation of bacterial strains for fucoidan degradation.</title>
        <authorList>
            <person name="Sichert A."/>
        </authorList>
    </citation>
    <scope>NUCLEOTIDE SEQUENCE [LARGE SCALE GENOMIC DNA]</scope>
    <source>
        <strain evidence="2 3">AS81</strain>
    </source>
</reference>
<keyword evidence="1" id="KW-0812">Transmembrane</keyword>
<gene>
    <name evidence="2" type="ORF">WNY63_01925</name>
</gene>
<comment type="caution">
    <text evidence="2">The sequence shown here is derived from an EMBL/GenBank/DDBJ whole genome shotgun (WGS) entry which is preliminary data.</text>
</comment>
<dbReference type="Proteomes" id="UP001388366">
    <property type="component" value="Unassembled WGS sequence"/>
</dbReference>
<evidence type="ECO:0008006" key="4">
    <source>
        <dbReference type="Google" id="ProtNLM"/>
    </source>
</evidence>
<keyword evidence="1" id="KW-0472">Membrane</keyword>
<feature type="transmembrane region" description="Helical" evidence="1">
    <location>
        <begin position="65"/>
        <end position="85"/>
    </location>
</feature>
<dbReference type="RefSeq" id="WP_054204035.1">
    <property type="nucleotide sequence ID" value="NZ_BDDS01000003.1"/>
</dbReference>
<feature type="transmembrane region" description="Helical" evidence="1">
    <location>
        <begin position="35"/>
        <end position="59"/>
    </location>
</feature>
<sequence>MHTQPIENSQPLMERAKLSQFYQTHKYRFAVFSRFLAAILGGYVFTAVFTSLLSIILPLKKSDAVLLSISLTILVYSCVFIWVFAIKSLKRIWITILLTTTACALCIAILKDWL</sequence>
<evidence type="ECO:0000313" key="3">
    <source>
        <dbReference type="Proteomes" id="UP001388366"/>
    </source>
</evidence>
<evidence type="ECO:0000313" key="2">
    <source>
        <dbReference type="EMBL" id="MEM5549492.1"/>
    </source>
</evidence>